<feature type="domain" description="MacB-like periplasmic core" evidence="9">
    <location>
        <begin position="25"/>
        <end position="245"/>
    </location>
</feature>
<dbReference type="InterPro" id="IPR003838">
    <property type="entry name" value="ABC3_permease_C"/>
</dbReference>
<dbReference type="Pfam" id="PF12704">
    <property type="entry name" value="MacB_PCD"/>
    <property type="match status" value="1"/>
</dbReference>
<reference evidence="10 11" key="1">
    <citation type="submission" date="2016-10" db="EMBL/GenBank/DDBJ databases">
        <authorList>
            <person name="de Groot N.N."/>
        </authorList>
    </citation>
    <scope>NUCLEOTIDE SEQUENCE [LARGE SCALE GENOMIC DNA]</scope>
    <source>
        <strain evidence="10 11">ATCC 43154</strain>
    </source>
</reference>
<dbReference type="InterPro" id="IPR025857">
    <property type="entry name" value="MacB_PCD"/>
</dbReference>
<organism evidence="10 11">
    <name type="scientific">Rugamonas rubra</name>
    <dbReference type="NCBI Taxonomy" id="758825"/>
    <lineage>
        <taxon>Bacteria</taxon>
        <taxon>Pseudomonadati</taxon>
        <taxon>Pseudomonadota</taxon>
        <taxon>Betaproteobacteria</taxon>
        <taxon>Burkholderiales</taxon>
        <taxon>Oxalobacteraceae</taxon>
        <taxon>Telluria group</taxon>
        <taxon>Rugamonas</taxon>
    </lineage>
</organism>
<feature type="transmembrane region" description="Helical" evidence="7">
    <location>
        <begin position="320"/>
        <end position="347"/>
    </location>
</feature>
<comment type="similarity">
    <text evidence="2">Belongs to the ABC-4 integral membrane protein family. LolC/E subfamily.</text>
</comment>
<dbReference type="PANTHER" id="PTHR30489:SF0">
    <property type="entry name" value="LIPOPROTEIN-RELEASING SYSTEM TRANSMEMBRANE PROTEIN LOLE"/>
    <property type="match status" value="1"/>
</dbReference>
<evidence type="ECO:0000313" key="10">
    <source>
        <dbReference type="EMBL" id="SFM61671.1"/>
    </source>
</evidence>
<evidence type="ECO:0000256" key="2">
    <source>
        <dbReference type="ARBA" id="ARBA00005236"/>
    </source>
</evidence>
<keyword evidence="3" id="KW-1003">Cell membrane</keyword>
<accession>A0A1I4SBG1</accession>
<dbReference type="AlphaFoldDB" id="A0A1I4SBG1"/>
<feature type="transmembrane region" description="Helical" evidence="7">
    <location>
        <begin position="374"/>
        <end position="393"/>
    </location>
</feature>
<dbReference type="STRING" id="758825.SAMN02982985_04721"/>
<evidence type="ECO:0000256" key="4">
    <source>
        <dbReference type="ARBA" id="ARBA00022692"/>
    </source>
</evidence>
<dbReference type="PANTHER" id="PTHR30489">
    <property type="entry name" value="LIPOPROTEIN-RELEASING SYSTEM TRANSMEMBRANE PROTEIN LOLE"/>
    <property type="match status" value="1"/>
</dbReference>
<dbReference type="InterPro" id="IPR051447">
    <property type="entry name" value="Lipoprotein-release_system"/>
</dbReference>
<evidence type="ECO:0000256" key="3">
    <source>
        <dbReference type="ARBA" id="ARBA00022475"/>
    </source>
</evidence>
<evidence type="ECO:0000256" key="5">
    <source>
        <dbReference type="ARBA" id="ARBA00022989"/>
    </source>
</evidence>
<gene>
    <name evidence="10" type="ORF">SAMN02982985_04721</name>
</gene>
<feature type="transmembrane region" description="Helical" evidence="7">
    <location>
        <begin position="20"/>
        <end position="42"/>
    </location>
</feature>
<keyword evidence="5 7" id="KW-1133">Transmembrane helix</keyword>
<sequence>MRQWLFLALRNVRRNGRRSLLLGGTIAVGTLALLLFVCYIAASLDGLRESTIRSGLGHAQLAAPGQFDGYAEQQLQFGLDRAAMGRLEAALAQEPQVRRVVPRLQFSGLVSNGPRTLNFEGSGVMPDRERQAFGAFQSLAEGRPLNATPEGRYQVLIGREMAHRLGVRPGQSITLMTTTASGSVNAMDLEIVGLVATGVPQSDLYLLQLPLETAQELLRSERISSVALLYQASEQADAVSARLRQRLGADIELKTWQQLAPLYSQVLALFRNQFVVFGVVIGMIVFLGVAAMTLTTIYERAREIGTMRAMGIGHATVRRLFVFEGMLQGALGALAGAALAFAATLAINAARIELAPPPGRNVGVLLQLLWVPEYGAAVVCALPLVAMLAAWTVSRRIARMPIMQSLSIQ</sequence>
<feature type="domain" description="ABC3 transporter permease C-terminal" evidence="8">
    <location>
        <begin position="276"/>
        <end position="402"/>
    </location>
</feature>
<dbReference type="GO" id="GO:0098797">
    <property type="term" value="C:plasma membrane protein complex"/>
    <property type="evidence" value="ECO:0007669"/>
    <property type="project" value="TreeGrafter"/>
</dbReference>
<dbReference type="Pfam" id="PF02687">
    <property type="entry name" value="FtsX"/>
    <property type="match status" value="1"/>
</dbReference>
<dbReference type="RefSeq" id="WP_093390149.1">
    <property type="nucleotide sequence ID" value="NZ_FOTW01000025.1"/>
</dbReference>
<evidence type="ECO:0000313" key="11">
    <source>
        <dbReference type="Proteomes" id="UP000199470"/>
    </source>
</evidence>
<keyword evidence="4 7" id="KW-0812">Transmembrane</keyword>
<evidence type="ECO:0000256" key="1">
    <source>
        <dbReference type="ARBA" id="ARBA00004651"/>
    </source>
</evidence>
<evidence type="ECO:0000259" key="8">
    <source>
        <dbReference type="Pfam" id="PF02687"/>
    </source>
</evidence>
<keyword evidence="6 7" id="KW-0472">Membrane</keyword>
<evidence type="ECO:0000256" key="6">
    <source>
        <dbReference type="ARBA" id="ARBA00023136"/>
    </source>
</evidence>
<name>A0A1I4SBG1_9BURK</name>
<dbReference type="GO" id="GO:0044874">
    <property type="term" value="P:lipoprotein localization to outer membrane"/>
    <property type="evidence" value="ECO:0007669"/>
    <property type="project" value="TreeGrafter"/>
</dbReference>
<comment type="subcellular location">
    <subcellularLocation>
        <location evidence="1">Cell membrane</location>
        <topology evidence="1">Multi-pass membrane protein</topology>
    </subcellularLocation>
</comment>
<keyword evidence="11" id="KW-1185">Reference proteome</keyword>
<dbReference type="Proteomes" id="UP000199470">
    <property type="component" value="Unassembled WGS sequence"/>
</dbReference>
<evidence type="ECO:0000259" key="9">
    <source>
        <dbReference type="Pfam" id="PF12704"/>
    </source>
</evidence>
<protein>
    <submittedName>
        <fullName evidence="10">Putative ABC transport system permease protein</fullName>
    </submittedName>
</protein>
<feature type="transmembrane region" description="Helical" evidence="7">
    <location>
        <begin position="274"/>
        <end position="299"/>
    </location>
</feature>
<dbReference type="OrthoDB" id="9770036at2"/>
<proteinExistence type="inferred from homology"/>
<evidence type="ECO:0000256" key="7">
    <source>
        <dbReference type="SAM" id="Phobius"/>
    </source>
</evidence>
<dbReference type="EMBL" id="FOTW01000025">
    <property type="protein sequence ID" value="SFM61671.1"/>
    <property type="molecule type" value="Genomic_DNA"/>
</dbReference>